<accession>A0A1G6K464</accession>
<keyword evidence="3" id="KW-1185">Reference proteome</keyword>
<protein>
    <recommendedName>
        <fullName evidence="4">Lipoprotein</fullName>
    </recommendedName>
</protein>
<feature type="signal peptide" evidence="1">
    <location>
        <begin position="1"/>
        <end position="22"/>
    </location>
</feature>
<evidence type="ECO:0000313" key="3">
    <source>
        <dbReference type="Proteomes" id="UP000198943"/>
    </source>
</evidence>
<dbReference type="EMBL" id="FMYW01000004">
    <property type="protein sequence ID" value="SDC25747.1"/>
    <property type="molecule type" value="Genomic_DNA"/>
</dbReference>
<dbReference type="RefSeq" id="WP_093729752.1">
    <property type="nucleotide sequence ID" value="NZ_FMYW01000004.1"/>
</dbReference>
<evidence type="ECO:0000313" key="2">
    <source>
        <dbReference type="EMBL" id="SDC25747.1"/>
    </source>
</evidence>
<evidence type="ECO:0000256" key="1">
    <source>
        <dbReference type="SAM" id="SignalP"/>
    </source>
</evidence>
<dbReference type="Proteomes" id="UP000198943">
    <property type="component" value="Unassembled WGS sequence"/>
</dbReference>
<keyword evidence="1" id="KW-0732">Signal</keyword>
<evidence type="ECO:0008006" key="4">
    <source>
        <dbReference type="Google" id="ProtNLM"/>
    </source>
</evidence>
<sequence>MKRLLTFCLAILFCLSFSGCYLDDFTSSEQDKQYDSAIKIFKEYLAKTDPNAKIKEVSSVKYLGENHQLQLTEFVSGEYLSGSKKLKFAVNTKTGDIYTSERADLYAEKTAALINDMLGLQWTAVKPEVHISSRVDMHGKKPPIGGSNEDSELQGVLPVTIKDMDVFAKDSLKNKNYSVNLHFIYTGAPLRPREVMEMTAEQFGSRVRLDLQRFPDSLQKDVKAASRAAWGENPRWPVNGHDSLAVESLTIHGSDKLEHKHWQDYKGKAPFTIHYPARTLVLEKQKDSSYKEQESRFDITRDMQIKQNGKAFEFVTTNNRKVKFFVFMDSLAPADNVTAIAARNRKFHDAAYNEYGWHPVLERWCVGQKIHKTNSPNQIYAMQEDDLIIIGNEGLNKLKPKQKEPEKK</sequence>
<dbReference type="OrthoDB" id="9817202at2"/>
<name>A0A1G6K464_9FIRM</name>
<organism evidence="2 3">
    <name type="scientific">Succiniclasticum ruminis</name>
    <dbReference type="NCBI Taxonomy" id="40841"/>
    <lineage>
        <taxon>Bacteria</taxon>
        <taxon>Bacillati</taxon>
        <taxon>Bacillota</taxon>
        <taxon>Negativicutes</taxon>
        <taxon>Acidaminococcales</taxon>
        <taxon>Acidaminococcaceae</taxon>
        <taxon>Succiniclasticum</taxon>
    </lineage>
</organism>
<dbReference type="PROSITE" id="PS51257">
    <property type="entry name" value="PROKAR_LIPOPROTEIN"/>
    <property type="match status" value="1"/>
</dbReference>
<proteinExistence type="predicted"/>
<feature type="chain" id="PRO_5039528530" description="Lipoprotein" evidence="1">
    <location>
        <begin position="23"/>
        <end position="408"/>
    </location>
</feature>
<dbReference type="AlphaFoldDB" id="A0A1G6K464"/>
<gene>
    <name evidence="2" type="ORF">SAMN04487864_10452</name>
</gene>
<reference evidence="3" key="1">
    <citation type="submission" date="2016-10" db="EMBL/GenBank/DDBJ databases">
        <authorList>
            <person name="Varghese N."/>
            <person name="Submissions S."/>
        </authorList>
    </citation>
    <scope>NUCLEOTIDE SEQUENCE [LARGE SCALE GENOMIC DNA]</scope>
    <source>
        <strain evidence="3">DSM 11005</strain>
    </source>
</reference>